<name>A0A4U1C618_9SPHI</name>
<proteinExistence type="predicted"/>
<keyword evidence="1" id="KW-1133">Transmembrane helix</keyword>
<comment type="caution">
    <text evidence="2">The sequence shown here is derived from an EMBL/GenBank/DDBJ whole genome shotgun (WGS) entry which is preliminary data.</text>
</comment>
<dbReference type="RefSeq" id="WP_136825088.1">
    <property type="nucleotide sequence ID" value="NZ_SWBP01000001.1"/>
</dbReference>
<dbReference type="EMBL" id="SWBP01000001">
    <property type="protein sequence ID" value="TKC00883.1"/>
    <property type="molecule type" value="Genomic_DNA"/>
</dbReference>
<evidence type="ECO:0008006" key="4">
    <source>
        <dbReference type="Google" id="ProtNLM"/>
    </source>
</evidence>
<feature type="transmembrane region" description="Helical" evidence="1">
    <location>
        <begin position="12"/>
        <end position="30"/>
    </location>
</feature>
<evidence type="ECO:0000313" key="2">
    <source>
        <dbReference type="EMBL" id="TKC00883.1"/>
    </source>
</evidence>
<protein>
    <recommendedName>
        <fullName evidence="4">SRPBCC family protein</fullName>
    </recommendedName>
</protein>
<keyword evidence="3" id="KW-1185">Reference proteome</keyword>
<dbReference type="Proteomes" id="UP000308181">
    <property type="component" value="Unassembled WGS sequence"/>
</dbReference>
<evidence type="ECO:0000313" key="3">
    <source>
        <dbReference type="Proteomes" id="UP000308181"/>
    </source>
</evidence>
<feature type="transmembrane region" description="Helical" evidence="1">
    <location>
        <begin position="70"/>
        <end position="89"/>
    </location>
</feature>
<gene>
    <name evidence="2" type="ORF">FA046_04190</name>
</gene>
<dbReference type="AlphaFoldDB" id="A0A4U1C618"/>
<feature type="transmembrane region" description="Helical" evidence="1">
    <location>
        <begin position="36"/>
        <end position="58"/>
    </location>
</feature>
<dbReference type="Gene3D" id="3.30.530.20">
    <property type="match status" value="1"/>
</dbReference>
<reference evidence="2 3" key="1">
    <citation type="submission" date="2019-04" db="EMBL/GenBank/DDBJ databases">
        <title>Pedobacter sp. AR-3-17 sp. nov., isolated from Arctic soil.</title>
        <authorList>
            <person name="Dahal R.H."/>
            <person name="Kim D.-U."/>
        </authorList>
    </citation>
    <scope>NUCLEOTIDE SEQUENCE [LARGE SCALE GENOMIC DNA]</scope>
    <source>
        <strain evidence="2 3">AR-3-17</strain>
    </source>
</reference>
<evidence type="ECO:0000256" key="1">
    <source>
        <dbReference type="SAM" id="Phobius"/>
    </source>
</evidence>
<keyword evidence="1" id="KW-0812">Transmembrane</keyword>
<feature type="transmembrane region" description="Helical" evidence="1">
    <location>
        <begin position="95"/>
        <end position="117"/>
    </location>
</feature>
<dbReference type="OrthoDB" id="118637at2"/>
<organism evidence="2 3">
    <name type="scientific">Pedobacter cryophilus</name>
    <dbReference type="NCBI Taxonomy" id="2571271"/>
    <lineage>
        <taxon>Bacteria</taxon>
        <taxon>Pseudomonadati</taxon>
        <taxon>Bacteroidota</taxon>
        <taxon>Sphingobacteriia</taxon>
        <taxon>Sphingobacteriales</taxon>
        <taxon>Sphingobacteriaceae</taxon>
        <taxon>Pedobacter</taxon>
    </lineage>
</organism>
<accession>A0A4U1C618</accession>
<dbReference type="InterPro" id="IPR023393">
    <property type="entry name" value="START-like_dom_sf"/>
</dbReference>
<keyword evidence="1" id="KW-0472">Membrane</keyword>
<sequence>MKNDRRNKTRNYILAILIPCVIGWIFSYLATNIFIAYSYGLFIWLPFVMGFSSTMLLAHNNESRTKYDCLNISFFTLFIYCLGLLTFAFEGLICIVMAAPIGLLFNWLGFLVAWKVVNKKIAKNLPTTLSILILSVPTLMGFEFAVNKNEDQLRSVKTLIEIKATPEKVWQNVIEFPQLKKPTEFIFKTGIAYPINAKINGKGIGAVRHCNFSTGSFVEPITVWDEPKLLKFNVVDQPETMKEISFYDVHPNHLNGYFVSRQGQFKLTSLPNGNTLLEGTTWYFNRIKPNIYWTIWSDFIIHKIHERVLNHIKEQSENI</sequence>
<dbReference type="SUPFAM" id="SSF55961">
    <property type="entry name" value="Bet v1-like"/>
    <property type="match status" value="1"/>
</dbReference>